<dbReference type="PANTHER" id="PTHR43498">
    <property type="entry name" value="FERREDOXIN:COB-COM HETERODISULFIDE REDUCTASE SUBUNIT A"/>
    <property type="match status" value="1"/>
</dbReference>
<dbReference type="GO" id="GO:0051539">
    <property type="term" value="F:4 iron, 4 sulfur cluster binding"/>
    <property type="evidence" value="ECO:0007669"/>
    <property type="project" value="UniProtKB-KW"/>
</dbReference>
<dbReference type="Pfam" id="PF12831">
    <property type="entry name" value="FAD_oxidored"/>
    <property type="match status" value="3"/>
</dbReference>
<dbReference type="Proteomes" id="UP000076023">
    <property type="component" value="Unassembled WGS sequence"/>
</dbReference>
<evidence type="ECO:0000256" key="1">
    <source>
        <dbReference type="ARBA" id="ARBA00022485"/>
    </source>
</evidence>
<dbReference type="InParanoid" id="A0A146G311"/>
<protein>
    <submittedName>
        <fullName evidence="6">FAD dependent oxidoreductase</fullName>
    </submittedName>
</protein>
<reference evidence="7" key="1">
    <citation type="journal article" date="2017" name="Genome Announc.">
        <title>Draft Genome Sequence of Terrimicrobium sacchariphilum NM-5T, a Facultative Anaerobic Soil Bacterium of the Class Spartobacteria.</title>
        <authorList>
            <person name="Qiu Y.L."/>
            <person name="Tourlousse D.M."/>
            <person name="Matsuura N."/>
            <person name="Ohashi A."/>
            <person name="Sekiguchi Y."/>
        </authorList>
    </citation>
    <scope>NUCLEOTIDE SEQUENCE [LARGE SCALE GENOMIC DNA]</scope>
    <source>
        <strain evidence="7">NM-5</strain>
    </source>
</reference>
<keyword evidence="3" id="KW-0560">Oxidoreductase</keyword>
<dbReference type="STRING" id="690879.TSACC_2257"/>
<proteinExistence type="predicted"/>
<dbReference type="RefSeq" id="WP_075077737.1">
    <property type="nucleotide sequence ID" value="NZ_BDCO01000002.1"/>
</dbReference>
<evidence type="ECO:0000313" key="6">
    <source>
        <dbReference type="EMBL" id="GAT31863.1"/>
    </source>
</evidence>
<dbReference type="OrthoDB" id="9777740at2"/>
<dbReference type="PANTHER" id="PTHR43498:SF1">
    <property type="entry name" value="COB--COM HETERODISULFIDE REDUCTASE IRON-SULFUR SUBUNIT A"/>
    <property type="match status" value="1"/>
</dbReference>
<evidence type="ECO:0000256" key="5">
    <source>
        <dbReference type="ARBA" id="ARBA00023014"/>
    </source>
</evidence>
<evidence type="ECO:0000256" key="2">
    <source>
        <dbReference type="ARBA" id="ARBA00022723"/>
    </source>
</evidence>
<comment type="caution">
    <text evidence="6">The sequence shown here is derived from an EMBL/GenBank/DDBJ whole genome shotgun (WGS) entry which is preliminary data.</text>
</comment>
<keyword evidence="5" id="KW-0411">Iron-sulfur</keyword>
<dbReference type="SUPFAM" id="SSF51905">
    <property type="entry name" value="FAD/NAD(P)-binding domain"/>
    <property type="match status" value="2"/>
</dbReference>
<gene>
    <name evidence="6" type="ORF">TSACC_2257</name>
</gene>
<dbReference type="GO" id="GO:0016491">
    <property type="term" value="F:oxidoreductase activity"/>
    <property type="evidence" value="ECO:0007669"/>
    <property type="project" value="UniProtKB-KW"/>
</dbReference>
<dbReference type="Gene3D" id="3.50.50.60">
    <property type="entry name" value="FAD/NAD(P)-binding domain"/>
    <property type="match status" value="1"/>
</dbReference>
<keyword evidence="7" id="KW-1185">Reference proteome</keyword>
<dbReference type="InterPro" id="IPR039650">
    <property type="entry name" value="HdrA-like"/>
</dbReference>
<dbReference type="AlphaFoldDB" id="A0A146G311"/>
<evidence type="ECO:0000256" key="4">
    <source>
        <dbReference type="ARBA" id="ARBA00023004"/>
    </source>
</evidence>
<keyword evidence="1" id="KW-0004">4Fe-4S</keyword>
<organism evidence="6 7">
    <name type="scientific">Terrimicrobium sacchariphilum</name>
    <dbReference type="NCBI Taxonomy" id="690879"/>
    <lineage>
        <taxon>Bacteria</taxon>
        <taxon>Pseudomonadati</taxon>
        <taxon>Verrucomicrobiota</taxon>
        <taxon>Terrimicrobiia</taxon>
        <taxon>Terrimicrobiales</taxon>
        <taxon>Terrimicrobiaceae</taxon>
        <taxon>Terrimicrobium</taxon>
    </lineage>
</organism>
<keyword evidence="4" id="KW-0408">Iron</keyword>
<keyword evidence="2" id="KW-0479">Metal-binding</keyword>
<name>A0A146G311_TERSA</name>
<evidence type="ECO:0000313" key="7">
    <source>
        <dbReference type="Proteomes" id="UP000076023"/>
    </source>
</evidence>
<dbReference type="GO" id="GO:0046872">
    <property type="term" value="F:metal ion binding"/>
    <property type="evidence" value="ECO:0007669"/>
    <property type="project" value="UniProtKB-KW"/>
</dbReference>
<evidence type="ECO:0000256" key="3">
    <source>
        <dbReference type="ARBA" id="ARBA00023002"/>
    </source>
</evidence>
<dbReference type="InterPro" id="IPR036188">
    <property type="entry name" value="FAD/NAD-bd_sf"/>
</dbReference>
<dbReference type="EMBL" id="BDCO01000002">
    <property type="protein sequence ID" value="GAT31863.1"/>
    <property type="molecule type" value="Genomic_DNA"/>
</dbReference>
<accession>A0A146G311</accession>
<sequence>MPSLSVPLFRDVDVLVVGSSTAAVAASLEIQQAGISAMLAGDLPYVGSDFAGTFRLWPGDWKEADPLLHAAFSGSVPARPGAIKHSLEGALLGANIPFLFQSRPIAILRDESGQIAGAILATRSALLAVTCRAILDASEHGIVARLAGLPIQERTGIAGCVEWTVLAKDRPSSWPGTITELSPSFIFPSETGDGEMTSRAFRLSIDATVLGKDPMLAEHAARALLVDEAILLTADLFVFPPSRMLASNAARDSLADLGDGDLQPQASLWLLNGLLPVSGKSVQECGNPGTWIPFARLVGRKIAANIKPRATGRTFHAQTGGETEGHYRFAPVFLRTNLGTLDLPAWSFPVLGDYDVVVSGGGTGGAPAGIAAARSGVSTLVLETQHGLGGVGTLGLISAYWFGNRTGFTSELDREVSKYDSWSRSKDGSGWSPEVKSRVYQRLLRDAGGNAWLGSFAFGVRMSGAQIDGLLVSTPFGSGLVRTRSVVDATGDSDVAAAAGAPCRLIGGDHLAVQGTGLSPRKTLTSQYQNSDHTFVDDTDPVGVTSAFVEARAKYPAAFDTVSIVSSRERRQIIGEIEISPLDILAGRTFPDTVYIARSNFDTHGFTVHPVFMMVAPDHDPMTAHVPYRCMVPQGVDGVLVTGLGMSAHRDALPLLRMQADVQNQGFAAGLAAAESARTGLAPRQLNIRTLQRKLVAIGIIEQANLKQEDSFPLDSSSLEQALAGDWRDLKNIAILLAHPEKTRGRLMEILLSDETRRPDAARILGMMGDAAAAPVLEALVRTTPWDEGWDYQGMGQFGASMSWLDSVIIALGKTRNPIAVYTLESKIRTLDETAAFSHCRAVALAAAMISHPVLASALEDLLRKPGMAGHEITDLAVLRDQATDNLIETDPRNLSLREVYLAMGLLLSGDPNATGRNILQSYTHDLRGHFARYAQALLAENNHEALRLRLA</sequence>